<gene>
    <name evidence="2" type="ORF">TNIN_105331</name>
</gene>
<comment type="caution">
    <text evidence="2">The sequence shown here is derived from an EMBL/GenBank/DDBJ whole genome shotgun (WGS) entry which is preliminary data.</text>
</comment>
<sequence length="150" mass="16873">MDLTQIGIINNVHIPSSYSRFVITDAFIYDNQQITAKEGWTGFNVPALTFIECSGRPHQESGRATHPLTLVDSTAKETVPSDTTLNSPNKRTLKKNLRLKTDKKRLIDDDGFQTPDKRHTAKKISKKNPSLSPRLLTPLKPLPHLLNRGF</sequence>
<evidence type="ECO:0000313" key="3">
    <source>
        <dbReference type="Proteomes" id="UP000886998"/>
    </source>
</evidence>
<proteinExistence type="predicted"/>
<organism evidence="2 3">
    <name type="scientific">Trichonephila inaurata madagascariensis</name>
    <dbReference type="NCBI Taxonomy" id="2747483"/>
    <lineage>
        <taxon>Eukaryota</taxon>
        <taxon>Metazoa</taxon>
        <taxon>Ecdysozoa</taxon>
        <taxon>Arthropoda</taxon>
        <taxon>Chelicerata</taxon>
        <taxon>Arachnida</taxon>
        <taxon>Araneae</taxon>
        <taxon>Araneomorphae</taxon>
        <taxon>Entelegynae</taxon>
        <taxon>Araneoidea</taxon>
        <taxon>Nephilidae</taxon>
        <taxon>Trichonephila</taxon>
        <taxon>Trichonephila inaurata</taxon>
    </lineage>
</organism>
<name>A0A8X7C1W6_9ARAC</name>
<keyword evidence="3" id="KW-1185">Reference proteome</keyword>
<reference evidence="2" key="1">
    <citation type="submission" date="2020-08" db="EMBL/GenBank/DDBJ databases">
        <title>Multicomponent nature underlies the extraordinary mechanical properties of spider dragline silk.</title>
        <authorList>
            <person name="Kono N."/>
            <person name="Nakamura H."/>
            <person name="Mori M."/>
            <person name="Yoshida Y."/>
            <person name="Ohtoshi R."/>
            <person name="Malay A.D."/>
            <person name="Moran D.A.P."/>
            <person name="Tomita M."/>
            <person name="Numata K."/>
            <person name="Arakawa K."/>
        </authorList>
    </citation>
    <scope>NUCLEOTIDE SEQUENCE</scope>
</reference>
<evidence type="ECO:0000256" key="1">
    <source>
        <dbReference type="SAM" id="MobiDB-lite"/>
    </source>
</evidence>
<feature type="compositionally biased region" description="Basic residues" evidence="1">
    <location>
        <begin position="91"/>
        <end position="103"/>
    </location>
</feature>
<protein>
    <submittedName>
        <fullName evidence="2">Uncharacterized protein</fullName>
    </submittedName>
</protein>
<dbReference type="Proteomes" id="UP000886998">
    <property type="component" value="Unassembled WGS sequence"/>
</dbReference>
<evidence type="ECO:0000313" key="2">
    <source>
        <dbReference type="EMBL" id="GFY49819.1"/>
    </source>
</evidence>
<feature type="region of interest" description="Disordered" evidence="1">
    <location>
        <begin position="77"/>
        <end position="136"/>
    </location>
</feature>
<accession>A0A8X7C1W6</accession>
<dbReference type="EMBL" id="BMAV01007174">
    <property type="protein sequence ID" value="GFY49819.1"/>
    <property type="molecule type" value="Genomic_DNA"/>
</dbReference>
<dbReference type="AlphaFoldDB" id="A0A8X7C1W6"/>